<dbReference type="Gene3D" id="3.40.50.720">
    <property type="entry name" value="NAD(P)-binding Rossmann-like Domain"/>
    <property type="match status" value="1"/>
</dbReference>
<proteinExistence type="predicted"/>
<feature type="domain" description="Methyltransferase putative zinc binding" evidence="2">
    <location>
        <begin position="34"/>
        <end position="86"/>
    </location>
</feature>
<dbReference type="AlphaFoldDB" id="A0A4R4ZPV8"/>
<dbReference type="InterPro" id="IPR013691">
    <property type="entry name" value="MeTrfase_14"/>
</dbReference>
<dbReference type="Proteomes" id="UP000295124">
    <property type="component" value="Unassembled WGS sequence"/>
</dbReference>
<dbReference type="Gene3D" id="3.40.50.150">
    <property type="entry name" value="Vaccinia Virus protein VP39"/>
    <property type="match status" value="1"/>
</dbReference>
<protein>
    <recommendedName>
        <fullName evidence="6">Methyltransferase domain-containing protein</fullName>
    </recommendedName>
</protein>
<sequence length="402" mass="42900">MPGPVRRGLHDRQGDADMVTGGDAVTKKTSTVSCRGCASANVVQVVDVGDQPTADLFPTVDTPGPDPRHPLSLWLCRDCTLVQLGPVEAQIAEEPLAVESATSLAHAESSVKEILRDFPELAGGVVFEFGSPHGGSWLDHLYAAGSRLAGAGEKADLVVDVHGIVHSEHFGESFKLRAERLAPGGLLVMEFHHLLPLFVGNQFDTIRHGHWSYQSLRAVGNIAKLNGLTVESVRQVDMYGGSLMVMLRHTADAKPDASVDVVLADEEAAGIADEIQLASLQEAAWHAAGALHAELTRHKAAGRKVLGYGAPSKAPVLLDLSKVGTDLLEFTVDKAPGKHGRRIPGACMVPIRPVAELKAARPDVVLVLTWDIAEEVIAQLEADGGWGATYLVPLPEPHELRR</sequence>
<reference evidence="4 5" key="1">
    <citation type="submission" date="2019-03" db="EMBL/GenBank/DDBJ databases">
        <title>Draft genome sequences of novel Actinobacteria.</title>
        <authorList>
            <person name="Sahin N."/>
            <person name="Ay H."/>
            <person name="Saygin H."/>
        </authorList>
    </citation>
    <scope>NUCLEOTIDE SEQUENCE [LARGE SCALE GENOMIC DNA]</scope>
    <source>
        <strain evidence="4 5">JCM 13523</strain>
    </source>
</reference>
<dbReference type="InterPro" id="IPR038576">
    <property type="entry name" value="Methyltransf_Zn-bd_dom_put_sf"/>
</dbReference>
<dbReference type="SUPFAM" id="SSF53335">
    <property type="entry name" value="S-adenosyl-L-methionine-dependent methyltransferases"/>
    <property type="match status" value="1"/>
</dbReference>
<organism evidence="4 5">
    <name type="scientific">Kribbella antibiotica</name>
    <dbReference type="NCBI Taxonomy" id="190195"/>
    <lineage>
        <taxon>Bacteria</taxon>
        <taxon>Bacillati</taxon>
        <taxon>Actinomycetota</taxon>
        <taxon>Actinomycetes</taxon>
        <taxon>Propionibacteriales</taxon>
        <taxon>Kribbellaceae</taxon>
        <taxon>Kribbella</taxon>
    </lineage>
</organism>
<keyword evidence="5" id="KW-1185">Reference proteome</keyword>
<accession>A0A4R4ZPV8</accession>
<gene>
    <name evidence="4" type="ORF">E1263_09855</name>
</gene>
<dbReference type="Pfam" id="PF08421">
    <property type="entry name" value="Methyltransf_13"/>
    <property type="match status" value="1"/>
</dbReference>
<dbReference type="EMBL" id="SMKX01000021">
    <property type="protein sequence ID" value="TDD60745.1"/>
    <property type="molecule type" value="Genomic_DNA"/>
</dbReference>
<dbReference type="Pfam" id="PF08484">
    <property type="entry name" value="Methyltransf_14"/>
    <property type="match status" value="1"/>
</dbReference>
<evidence type="ECO:0000313" key="5">
    <source>
        <dbReference type="Proteomes" id="UP000295124"/>
    </source>
</evidence>
<feature type="region of interest" description="Disordered" evidence="1">
    <location>
        <begin position="1"/>
        <end position="22"/>
    </location>
</feature>
<dbReference type="InterPro" id="IPR029063">
    <property type="entry name" value="SAM-dependent_MTases_sf"/>
</dbReference>
<comment type="caution">
    <text evidence="4">The sequence shown here is derived from an EMBL/GenBank/DDBJ whole genome shotgun (WGS) entry which is preliminary data.</text>
</comment>
<dbReference type="Gene3D" id="6.20.50.110">
    <property type="entry name" value="Methyltransferase, zinc-binding domain"/>
    <property type="match status" value="1"/>
</dbReference>
<evidence type="ECO:0000256" key="1">
    <source>
        <dbReference type="SAM" id="MobiDB-lite"/>
    </source>
</evidence>
<feature type="domain" description="C-methyltransferase" evidence="3">
    <location>
        <begin position="238"/>
        <end position="395"/>
    </location>
</feature>
<evidence type="ECO:0000259" key="3">
    <source>
        <dbReference type="Pfam" id="PF08484"/>
    </source>
</evidence>
<dbReference type="InterPro" id="IPR013630">
    <property type="entry name" value="Methyltransf_Zn-bd_dom_put"/>
</dbReference>
<evidence type="ECO:0000259" key="2">
    <source>
        <dbReference type="Pfam" id="PF08421"/>
    </source>
</evidence>
<evidence type="ECO:0000313" key="4">
    <source>
        <dbReference type="EMBL" id="TDD60745.1"/>
    </source>
</evidence>
<dbReference type="OrthoDB" id="9815644at2"/>
<evidence type="ECO:0008006" key="6">
    <source>
        <dbReference type="Google" id="ProtNLM"/>
    </source>
</evidence>
<name>A0A4R4ZPV8_9ACTN</name>